<dbReference type="InterPro" id="IPR001216">
    <property type="entry name" value="P-phosphate_BS"/>
</dbReference>
<evidence type="ECO:0000256" key="2">
    <source>
        <dbReference type="ARBA" id="ARBA00022605"/>
    </source>
</evidence>
<keyword evidence="3" id="KW-0808">Transferase</keyword>
<proteinExistence type="predicted"/>
<organism evidence="8 9">
    <name type="scientific">Salinihabitans flavidus</name>
    <dbReference type="NCBI Taxonomy" id="569882"/>
    <lineage>
        <taxon>Bacteria</taxon>
        <taxon>Pseudomonadati</taxon>
        <taxon>Pseudomonadota</taxon>
        <taxon>Alphaproteobacteria</taxon>
        <taxon>Rhodobacterales</taxon>
        <taxon>Roseobacteraceae</taxon>
        <taxon>Salinihabitans</taxon>
    </lineage>
</organism>
<accession>A0A1H8TDC8</accession>
<keyword evidence="2" id="KW-0028">Amino-acid biosynthesis</keyword>
<feature type="domain" description="Tryptophan synthase beta chain-like PALP" evidence="7">
    <location>
        <begin position="25"/>
        <end position="320"/>
    </location>
</feature>
<reference evidence="8 9" key="1">
    <citation type="submission" date="2016-10" db="EMBL/GenBank/DDBJ databases">
        <authorList>
            <person name="de Groot N.N."/>
        </authorList>
    </citation>
    <scope>NUCLEOTIDE SEQUENCE [LARGE SCALE GENOMIC DNA]</scope>
    <source>
        <strain evidence="8 9">DSM 27842</strain>
    </source>
</reference>
<dbReference type="InterPro" id="IPR036052">
    <property type="entry name" value="TrpB-like_PALP_sf"/>
</dbReference>
<dbReference type="GO" id="GO:0016765">
    <property type="term" value="F:transferase activity, transferring alkyl or aryl (other than methyl) groups"/>
    <property type="evidence" value="ECO:0007669"/>
    <property type="project" value="UniProtKB-ARBA"/>
</dbReference>
<protein>
    <submittedName>
        <fullName evidence="8">Cysteine synthase A</fullName>
    </submittedName>
</protein>
<dbReference type="Proteomes" id="UP000198893">
    <property type="component" value="Unassembled WGS sequence"/>
</dbReference>
<evidence type="ECO:0000256" key="4">
    <source>
        <dbReference type="ARBA" id="ARBA00022898"/>
    </source>
</evidence>
<dbReference type="STRING" id="569882.SAMN04490248_11527"/>
<dbReference type="CDD" id="cd01561">
    <property type="entry name" value="CBS_like"/>
    <property type="match status" value="1"/>
</dbReference>
<evidence type="ECO:0000256" key="6">
    <source>
        <dbReference type="ARBA" id="ARBA00029440"/>
    </source>
</evidence>
<comment type="cofactor">
    <cofactor evidence="1">
        <name>pyridoxal 5'-phosphate</name>
        <dbReference type="ChEBI" id="CHEBI:597326"/>
    </cofactor>
</comment>
<keyword evidence="4" id="KW-0663">Pyridoxal phosphate</keyword>
<dbReference type="InterPro" id="IPR001926">
    <property type="entry name" value="TrpB-like_PALP"/>
</dbReference>
<evidence type="ECO:0000313" key="8">
    <source>
        <dbReference type="EMBL" id="SEO88912.1"/>
    </source>
</evidence>
<evidence type="ECO:0000256" key="3">
    <source>
        <dbReference type="ARBA" id="ARBA00022679"/>
    </source>
</evidence>
<dbReference type="Pfam" id="PF00291">
    <property type="entry name" value="PALP"/>
    <property type="match status" value="1"/>
</dbReference>
<evidence type="ECO:0000256" key="1">
    <source>
        <dbReference type="ARBA" id="ARBA00001933"/>
    </source>
</evidence>
<dbReference type="NCBIfam" id="NF007989">
    <property type="entry name" value="PRK10717.1"/>
    <property type="match status" value="1"/>
</dbReference>
<evidence type="ECO:0000259" key="7">
    <source>
        <dbReference type="Pfam" id="PF00291"/>
    </source>
</evidence>
<name>A0A1H8TDC8_9RHOB</name>
<evidence type="ECO:0000256" key="5">
    <source>
        <dbReference type="ARBA" id="ARBA00022946"/>
    </source>
</evidence>
<dbReference type="EMBL" id="FODS01000015">
    <property type="protein sequence ID" value="SEO88912.1"/>
    <property type="molecule type" value="Genomic_DNA"/>
</dbReference>
<dbReference type="AlphaFoldDB" id="A0A1H8TDC8"/>
<comment type="pathway">
    <text evidence="6">Amino-acid biosynthesis.</text>
</comment>
<sequence>MPAYTGQGEIETKGAPMRIANDMADVIGDTPLIRLRNASETTGCEILGKAEFMNPGQSVKDRAALYIIRDAMERGLLSPGGTIVEGTAGNTGIGLALVGASMGFKTVIVIPETQSQEKKDMIRLAGAELVQVPAAPYKNPNNYVRYSGRLAEELAKTEPNGAIWANQFDNVANRRAHRETTGPEIWEQTGGKVDGFICAVGSGGTLAGVADAIQPRGVKIGLADPMGAALYSYYTTGEFKSEGSSITEGIGQGRVTANLEGFTPDMCYQIPDEEALPVVFDLLQDEGLCLGGSSGVNVAGAIRMAREMGPGHTIVTVLCDYGTRYQSKLFNPAFLAEKGLPQPDWLDQRGPSSIPGVFEDV</sequence>
<dbReference type="SUPFAM" id="SSF53686">
    <property type="entry name" value="Tryptophan synthase beta subunit-like PLP-dependent enzymes"/>
    <property type="match status" value="1"/>
</dbReference>
<dbReference type="Gene3D" id="3.40.50.1100">
    <property type="match status" value="2"/>
</dbReference>
<dbReference type="PANTHER" id="PTHR10314">
    <property type="entry name" value="CYSTATHIONINE BETA-SYNTHASE"/>
    <property type="match status" value="1"/>
</dbReference>
<dbReference type="InterPro" id="IPR050214">
    <property type="entry name" value="Cys_Synth/Cystath_Beta-Synth"/>
</dbReference>
<dbReference type="FunFam" id="3.40.50.1100:FF:000011">
    <property type="entry name" value="Cysteine synthase (o-acetylserine)"/>
    <property type="match status" value="1"/>
</dbReference>
<dbReference type="PROSITE" id="PS00901">
    <property type="entry name" value="CYS_SYNTHASE"/>
    <property type="match status" value="1"/>
</dbReference>
<evidence type="ECO:0000313" key="9">
    <source>
        <dbReference type="Proteomes" id="UP000198893"/>
    </source>
</evidence>
<dbReference type="GO" id="GO:0006535">
    <property type="term" value="P:cysteine biosynthetic process from serine"/>
    <property type="evidence" value="ECO:0007669"/>
    <property type="project" value="InterPro"/>
</dbReference>
<gene>
    <name evidence="8" type="ORF">SAMN04490248_11527</name>
</gene>
<keyword evidence="5" id="KW-0809">Transit peptide</keyword>
<keyword evidence="9" id="KW-1185">Reference proteome</keyword>